<dbReference type="InterPro" id="IPR018108">
    <property type="entry name" value="MCP_transmembrane"/>
</dbReference>
<dbReference type="Ensembl" id="ENSNNAT00000030956.1">
    <property type="protein sequence ID" value="ENSNNAP00000029520.1"/>
    <property type="gene ID" value="ENSNNAG00000018928.1"/>
</dbReference>
<evidence type="ECO:0000256" key="2">
    <source>
        <dbReference type="ARBA" id="ARBA00004141"/>
    </source>
</evidence>
<keyword evidence="17" id="KW-1185">Reference proteome</keyword>
<evidence type="ECO:0000256" key="4">
    <source>
        <dbReference type="ARBA" id="ARBA00006375"/>
    </source>
</evidence>
<evidence type="ECO:0000256" key="14">
    <source>
        <dbReference type="PROSITE-ProRule" id="PRU00282"/>
    </source>
</evidence>
<gene>
    <name evidence="16" type="primary">SLC25A44</name>
</gene>
<organism evidence="16 17">
    <name type="scientific">Naja naja</name>
    <name type="common">Indian cobra</name>
    <dbReference type="NCBI Taxonomy" id="35670"/>
    <lineage>
        <taxon>Eukaryota</taxon>
        <taxon>Metazoa</taxon>
        <taxon>Chordata</taxon>
        <taxon>Craniata</taxon>
        <taxon>Vertebrata</taxon>
        <taxon>Euteleostomi</taxon>
        <taxon>Lepidosauria</taxon>
        <taxon>Squamata</taxon>
        <taxon>Bifurcata</taxon>
        <taxon>Unidentata</taxon>
        <taxon>Episquamata</taxon>
        <taxon>Toxicofera</taxon>
        <taxon>Serpentes</taxon>
        <taxon>Colubroidea</taxon>
        <taxon>Elapidae</taxon>
        <taxon>Elapinae</taxon>
        <taxon>Naja</taxon>
    </lineage>
</organism>
<proteinExistence type="inferred from homology"/>
<evidence type="ECO:0000256" key="1">
    <source>
        <dbReference type="ARBA" id="ARBA00004123"/>
    </source>
</evidence>
<keyword evidence="9" id="KW-0995">Kinetochore</keyword>
<evidence type="ECO:0000256" key="7">
    <source>
        <dbReference type="ARBA" id="ARBA00022692"/>
    </source>
</evidence>
<dbReference type="PROSITE" id="PS50920">
    <property type="entry name" value="SOLCAR"/>
    <property type="match status" value="2"/>
</dbReference>
<dbReference type="Pfam" id="PF03980">
    <property type="entry name" value="Nnf1"/>
    <property type="match status" value="1"/>
</dbReference>
<dbReference type="GO" id="GO:0009083">
    <property type="term" value="P:branched-chain amino acid catabolic process"/>
    <property type="evidence" value="ECO:0007669"/>
    <property type="project" value="Ensembl"/>
</dbReference>
<evidence type="ECO:0000256" key="3">
    <source>
        <dbReference type="ARBA" id="ARBA00004629"/>
    </source>
</evidence>
<keyword evidence="10 14" id="KW-0472">Membrane</keyword>
<dbReference type="GO" id="GO:0000444">
    <property type="term" value="C:MIS12/MIND type complex"/>
    <property type="evidence" value="ECO:0007669"/>
    <property type="project" value="InterPro"/>
</dbReference>
<dbReference type="GO" id="GO:0120161">
    <property type="term" value="P:regulation of cold-induced thermogenesis"/>
    <property type="evidence" value="ECO:0007669"/>
    <property type="project" value="Ensembl"/>
</dbReference>
<dbReference type="GO" id="GO:0005739">
    <property type="term" value="C:mitochondrion"/>
    <property type="evidence" value="ECO:0007669"/>
    <property type="project" value="Ensembl"/>
</dbReference>
<dbReference type="InterPro" id="IPR023395">
    <property type="entry name" value="MCP_dom_sf"/>
</dbReference>
<protein>
    <submittedName>
        <fullName evidence="16">Solute carrier family 25 member 44</fullName>
    </submittedName>
</protein>
<evidence type="ECO:0000256" key="6">
    <source>
        <dbReference type="ARBA" id="ARBA00022618"/>
    </source>
</evidence>
<comment type="similarity">
    <text evidence="4 15">Belongs to the mitochondrial carrier (TC 2.A.29) family.</text>
</comment>
<name>A0A8C6YIW7_NAJNA</name>
<evidence type="ECO:0000313" key="17">
    <source>
        <dbReference type="Proteomes" id="UP000694559"/>
    </source>
</evidence>
<evidence type="ECO:0000256" key="15">
    <source>
        <dbReference type="RuleBase" id="RU000488"/>
    </source>
</evidence>
<evidence type="ECO:0000256" key="11">
    <source>
        <dbReference type="ARBA" id="ARBA00023242"/>
    </source>
</evidence>
<keyword evidence="11" id="KW-0539">Nucleus</keyword>
<keyword evidence="12" id="KW-0131">Cell cycle</keyword>
<keyword evidence="15" id="KW-0813">Transport</keyword>
<keyword evidence="6" id="KW-0132">Cell division</keyword>
<accession>A0A8C6YIW7</accession>
<dbReference type="PANTHER" id="PTHR46314:SF2">
    <property type="entry name" value="SOLUTE CARRIER FAMILY 25 MEMBER 44"/>
    <property type="match status" value="1"/>
</dbReference>
<evidence type="ECO:0000256" key="13">
    <source>
        <dbReference type="ARBA" id="ARBA00023328"/>
    </source>
</evidence>
<dbReference type="GO" id="GO:0051301">
    <property type="term" value="P:cell division"/>
    <property type="evidence" value="ECO:0007669"/>
    <property type="project" value="UniProtKB-KW"/>
</dbReference>
<keyword evidence="8" id="KW-0498">Mitosis</keyword>
<comment type="subcellular location">
    <subcellularLocation>
        <location evidence="3">Chromosome</location>
        <location evidence="3">Centromere</location>
        <location evidence="3">Kinetochore</location>
    </subcellularLocation>
    <subcellularLocation>
        <location evidence="2">Membrane</location>
        <topology evidence="2">Multi-pass membrane protein</topology>
    </subcellularLocation>
    <subcellularLocation>
        <location evidence="1">Nucleus</location>
    </subcellularLocation>
</comment>
<evidence type="ECO:0000256" key="10">
    <source>
        <dbReference type="ARBA" id="ARBA00023136"/>
    </source>
</evidence>
<feature type="repeat" description="Solcar" evidence="14">
    <location>
        <begin position="27"/>
        <end position="109"/>
    </location>
</feature>
<dbReference type="OrthoDB" id="250329at2759"/>
<dbReference type="Proteomes" id="UP000694559">
    <property type="component" value="Unplaced"/>
</dbReference>
<evidence type="ECO:0000256" key="9">
    <source>
        <dbReference type="ARBA" id="ARBA00022838"/>
    </source>
</evidence>
<reference evidence="16" key="2">
    <citation type="submission" date="2025-09" db="UniProtKB">
        <authorList>
            <consortium name="Ensembl"/>
        </authorList>
    </citation>
    <scope>IDENTIFICATION</scope>
</reference>
<dbReference type="GO" id="GO:0016020">
    <property type="term" value="C:membrane"/>
    <property type="evidence" value="ECO:0007669"/>
    <property type="project" value="UniProtKB-SubCell"/>
</dbReference>
<keyword evidence="5" id="KW-0158">Chromosome</keyword>
<reference evidence="16" key="1">
    <citation type="submission" date="2025-08" db="UniProtKB">
        <authorList>
            <consortium name="Ensembl"/>
        </authorList>
    </citation>
    <scope>IDENTIFICATION</scope>
</reference>
<dbReference type="GeneTree" id="ENSGT00940000155399"/>
<evidence type="ECO:0000313" key="16">
    <source>
        <dbReference type="Ensembl" id="ENSNNAP00000029520.1"/>
    </source>
</evidence>
<dbReference type="InterPro" id="IPR042164">
    <property type="entry name" value="SLC25A44"/>
</dbReference>
<dbReference type="SUPFAM" id="SSF103506">
    <property type="entry name" value="Mitochondrial carrier"/>
    <property type="match status" value="1"/>
</dbReference>
<dbReference type="Pfam" id="PF00153">
    <property type="entry name" value="Mito_carr"/>
    <property type="match status" value="2"/>
</dbReference>
<evidence type="ECO:0000256" key="12">
    <source>
        <dbReference type="ARBA" id="ARBA00023306"/>
    </source>
</evidence>
<keyword evidence="7 14" id="KW-0812">Transmembrane</keyword>
<keyword evidence="13" id="KW-0137">Centromere</keyword>
<dbReference type="Gene3D" id="1.50.40.10">
    <property type="entry name" value="Mitochondrial carrier domain"/>
    <property type="match status" value="2"/>
</dbReference>
<dbReference type="GO" id="GO:0015658">
    <property type="term" value="F:branched-chain amino acid transmembrane transporter activity"/>
    <property type="evidence" value="ECO:0007669"/>
    <property type="project" value="Ensembl"/>
</dbReference>
<dbReference type="AlphaFoldDB" id="A0A8C6YIW7"/>
<evidence type="ECO:0000256" key="5">
    <source>
        <dbReference type="ARBA" id="ARBA00022454"/>
    </source>
</evidence>
<sequence>MFTEGRLPAMEDKRNIQIIEWEHLDKKKFYVFGVCMTMMIRISVYPFTLIRTRLQVQRGKSLYNGTFDAFVKILRAEGAAGLYRGFLVNTFTLISGQCYVTTYELTRKYVSQYSSSNTIKSLVAGGSASLVAQSITVPIDVVSQHLMMQRLGDSMGRFRVQPHQGKQFPVFGQTRDIIAQIFKADGLRGFYKGYVASLLTYIPNSAAWWPFYHFYAEQLSSLTPKDCPHLLLQAISGPMAAATASTLTNPMDVIRARVQEEVQALKEEGNLPVLLESLDKLEKEAKDKEGPAWRPTGIPEEDVRGAVLPYLLKQRKFLQKSLQEKQQHNSQLAATVLAGRQRIAELQEQIHRQKEEWQGTAIDGRKMMENFDDVS</sequence>
<dbReference type="PANTHER" id="PTHR46314">
    <property type="entry name" value="SOLUTE CARRIER FAMILY 25 MEMBER 44"/>
    <property type="match status" value="1"/>
</dbReference>
<dbReference type="GO" id="GO:0005634">
    <property type="term" value="C:nucleus"/>
    <property type="evidence" value="ECO:0007669"/>
    <property type="project" value="UniProtKB-SubCell"/>
</dbReference>
<dbReference type="InterPro" id="IPR007128">
    <property type="entry name" value="PMF1/Nnf1"/>
</dbReference>
<evidence type="ECO:0000256" key="8">
    <source>
        <dbReference type="ARBA" id="ARBA00022776"/>
    </source>
</evidence>
<feature type="repeat" description="Solcar" evidence="14">
    <location>
        <begin position="116"/>
        <end position="218"/>
    </location>
</feature>